<dbReference type="PANTHER" id="PTHR42646:SF2">
    <property type="entry name" value="5'-3' EXONUCLEASE FAMILY PROTEIN"/>
    <property type="match status" value="1"/>
</dbReference>
<gene>
    <name evidence="4" type="ORF">MM415B00971_0017</name>
</gene>
<dbReference type="InterPro" id="IPR008918">
    <property type="entry name" value="HhH2"/>
</dbReference>
<protein>
    <submittedName>
        <fullName evidence="4">Putative exonuclease</fullName>
    </submittedName>
</protein>
<evidence type="ECO:0000256" key="2">
    <source>
        <dbReference type="ARBA" id="ARBA00022801"/>
    </source>
</evidence>
<dbReference type="EMBL" id="MT141435">
    <property type="protein sequence ID" value="QJA61258.1"/>
    <property type="molecule type" value="Genomic_DNA"/>
</dbReference>
<evidence type="ECO:0000313" key="4">
    <source>
        <dbReference type="EMBL" id="QJA61258.1"/>
    </source>
</evidence>
<dbReference type="CDD" id="cd09859">
    <property type="entry name" value="PIN_53EXO"/>
    <property type="match status" value="1"/>
</dbReference>
<dbReference type="Pfam" id="PF02739">
    <property type="entry name" value="5_3_exonuc_N"/>
    <property type="match status" value="1"/>
</dbReference>
<dbReference type="SUPFAM" id="SSF88723">
    <property type="entry name" value="PIN domain-like"/>
    <property type="match status" value="1"/>
</dbReference>
<evidence type="ECO:0000259" key="3">
    <source>
        <dbReference type="SMART" id="SM00475"/>
    </source>
</evidence>
<organism evidence="4">
    <name type="scientific">viral metagenome</name>
    <dbReference type="NCBI Taxonomy" id="1070528"/>
    <lineage>
        <taxon>unclassified sequences</taxon>
        <taxon>metagenomes</taxon>
        <taxon>organismal metagenomes</taxon>
    </lineage>
</organism>
<feature type="domain" description="5'-3' exonuclease" evidence="3">
    <location>
        <begin position="1"/>
        <end position="250"/>
    </location>
</feature>
<dbReference type="Gene3D" id="3.40.50.1010">
    <property type="entry name" value="5'-nuclease"/>
    <property type="match status" value="1"/>
</dbReference>
<reference evidence="4" key="1">
    <citation type="submission" date="2020-03" db="EMBL/GenBank/DDBJ databases">
        <title>The deep terrestrial virosphere.</title>
        <authorList>
            <person name="Holmfeldt K."/>
            <person name="Nilsson E."/>
            <person name="Simone D."/>
            <person name="Lopez-Fernandez M."/>
            <person name="Wu X."/>
            <person name="de Brujin I."/>
            <person name="Lundin D."/>
            <person name="Andersson A."/>
            <person name="Bertilsson S."/>
            <person name="Dopson M."/>
        </authorList>
    </citation>
    <scope>NUCLEOTIDE SEQUENCE</scope>
    <source>
        <strain evidence="4">MM415B00971</strain>
    </source>
</reference>
<dbReference type="GO" id="GO:0008409">
    <property type="term" value="F:5'-3' exonuclease activity"/>
    <property type="evidence" value="ECO:0007669"/>
    <property type="project" value="InterPro"/>
</dbReference>
<dbReference type="PANTHER" id="PTHR42646">
    <property type="entry name" value="FLAP ENDONUCLEASE XNI"/>
    <property type="match status" value="1"/>
</dbReference>
<dbReference type="SMART" id="SM00279">
    <property type="entry name" value="HhH2"/>
    <property type="match status" value="1"/>
</dbReference>
<dbReference type="InterPro" id="IPR029060">
    <property type="entry name" value="PIN-like_dom_sf"/>
</dbReference>
<dbReference type="SUPFAM" id="SSF47807">
    <property type="entry name" value="5' to 3' exonuclease, C-terminal subdomain"/>
    <property type="match status" value="1"/>
</dbReference>
<dbReference type="InterPro" id="IPR020046">
    <property type="entry name" value="5-3_exonucl_a-hlix_arch_N"/>
</dbReference>
<name>A0A6M3IVH5_9ZZZZ</name>
<dbReference type="AlphaFoldDB" id="A0A6M3IVH5"/>
<evidence type="ECO:0000256" key="1">
    <source>
        <dbReference type="ARBA" id="ARBA00022722"/>
    </source>
</evidence>
<dbReference type="GO" id="GO:0003677">
    <property type="term" value="F:DNA binding"/>
    <property type="evidence" value="ECO:0007669"/>
    <property type="project" value="InterPro"/>
</dbReference>
<keyword evidence="4" id="KW-0269">Exonuclease</keyword>
<dbReference type="GO" id="GO:0017108">
    <property type="term" value="F:5'-flap endonuclease activity"/>
    <property type="evidence" value="ECO:0007669"/>
    <property type="project" value="InterPro"/>
</dbReference>
<dbReference type="GO" id="GO:0033567">
    <property type="term" value="P:DNA replication, Okazaki fragment processing"/>
    <property type="evidence" value="ECO:0007669"/>
    <property type="project" value="InterPro"/>
</dbReference>
<dbReference type="InterPro" id="IPR036279">
    <property type="entry name" value="5-3_exonuclease_C_sf"/>
</dbReference>
<dbReference type="InterPro" id="IPR002421">
    <property type="entry name" value="5-3_exonuclease"/>
</dbReference>
<dbReference type="InterPro" id="IPR038969">
    <property type="entry name" value="FEN"/>
</dbReference>
<proteinExistence type="predicted"/>
<dbReference type="SMART" id="SM00475">
    <property type="entry name" value="53EXOc"/>
    <property type="match status" value="1"/>
</dbReference>
<sequence>MNLILVDSNYMAYQALFAMQSVNLNSPEGVRTEITYNFLSRLPALGKKFNTNNFIFLWDSPTMTLKRKHIYPEYKENRKPITDIELAVYREVKAQFPFIKQTLRDLGFQNIFESIGYESDDLIAALINQAYQAEITIISNDTDLYQLLDFNVSIFNLKPSSDLYTSLYTRIMFEIEYGIPPSKWKYVKALAGCNTDNVKGIKGVGPKTAIKYITGNLPNTHKIYDKIVKEEKHILAQNLPLVSLPFRGTPVPTVFADDLNIPTFKKVFTDLGFNSFLSPEKWIEWESIFDLKEN</sequence>
<accession>A0A6M3IVH5</accession>
<keyword evidence="2" id="KW-0378">Hydrolase</keyword>
<keyword evidence="1" id="KW-0540">Nuclease</keyword>
<dbReference type="Gene3D" id="1.10.150.20">
    <property type="entry name" value="5' to 3' exonuclease, C-terminal subdomain"/>
    <property type="match status" value="1"/>
</dbReference>